<dbReference type="InterPro" id="IPR045864">
    <property type="entry name" value="aa-tRNA-synth_II/BPL/LPL"/>
</dbReference>
<dbReference type="Proteomes" id="UP000288293">
    <property type="component" value="Unassembled WGS sequence"/>
</dbReference>
<accession>A0A432W441</accession>
<evidence type="ECO:0000313" key="7">
    <source>
        <dbReference type="EMBL" id="RUO24108.1"/>
    </source>
</evidence>
<protein>
    <submittedName>
        <fullName evidence="7">Elongation factor P lysine(34) lysyltransferase</fullName>
        <ecNumber evidence="7">6.1.1.6</ecNumber>
    </submittedName>
</protein>
<keyword evidence="7" id="KW-0648">Protein biosynthesis</keyword>
<dbReference type="SUPFAM" id="SSF55681">
    <property type="entry name" value="Class II aaRS and biotin synthetases"/>
    <property type="match status" value="1"/>
</dbReference>
<dbReference type="Pfam" id="PF00152">
    <property type="entry name" value="tRNA-synt_2"/>
    <property type="match status" value="1"/>
</dbReference>
<dbReference type="PANTHER" id="PTHR42918">
    <property type="entry name" value="LYSYL-TRNA SYNTHETASE"/>
    <property type="match status" value="1"/>
</dbReference>
<dbReference type="EC" id="6.1.1.6" evidence="7"/>
<dbReference type="Gene3D" id="3.30.930.10">
    <property type="entry name" value="Bira Bifunctional Protein, Domain 2"/>
    <property type="match status" value="1"/>
</dbReference>
<dbReference type="RefSeq" id="WP_126804527.1">
    <property type="nucleotide sequence ID" value="NZ_PIPL01000003.1"/>
</dbReference>
<keyword evidence="7" id="KW-0808">Transferase</keyword>
<evidence type="ECO:0000256" key="1">
    <source>
        <dbReference type="ARBA" id="ARBA00011738"/>
    </source>
</evidence>
<proteinExistence type="predicted"/>
<keyword evidence="2 7" id="KW-0436">Ligase</keyword>
<sequence>MTDWKPSADIAMMRKRSLMQQTIRNFFAERGVMEVETPLLGRAGVTDPYLANATTCLRGPGLPQATEFCLQTSPEYAMKRLLASGSGCIFQITKVVRDDEIGRFHNPEFSLLEWYRVGFDDQQLMHEIDELLQCILQTENAERVSYQQVFMNNLGIDPLTDEGLQKLRSYLCVQGFKHIAADEKDTDVLLQLAMTHLIEPVIGQLRPCFIYNFPASQAALARLDNADPRVSKRFELYYKGIELANGFDELTDFKEQALRFEQDNIRRQQLGLPESVVDNRLLEALKHGLPACAGVALGLDRLLMLHTGVSHIDKVLAFPILRA</sequence>
<evidence type="ECO:0000256" key="5">
    <source>
        <dbReference type="ARBA" id="ARBA00052794"/>
    </source>
</evidence>
<dbReference type="InterPro" id="IPR004364">
    <property type="entry name" value="Aa-tRNA-synt_II"/>
</dbReference>
<keyword evidence="8" id="KW-1185">Reference proteome</keyword>
<dbReference type="PROSITE" id="PS50862">
    <property type="entry name" value="AA_TRNA_LIGASE_II"/>
    <property type="match status" value="1"/>
</dbReference>
<reference evidence="7 8" key="1">
    <citation type="journal article" date="2011" name="Front. Microbiol.">
        <title>Genomic signatures of strain selection and enhancement in Bacillus atrophaeus var. globigii, a historical biowarfare simulant.</title>
        <authorList>
            <person name="Gibbons H.S."/>
            <person name="Broomall S.M."/>
            <person name="McNew L.A."/>
            <person name="Daligault H."/>
            <person name="Chapman C."/>
            <person name="Bruce D."/>
            <person name="Karavis M."/>
            <person name="Krepps M."/>
            <person name="McGregor P.A."/>
            <person name="Hong C."/>
            <person name="Park K.H."/>
            <person name="Akmal A."/>
            <person name="Feldman A."/>
            <person name="Lin J.S."/>
            <person name="Chang W.E."/>
            <person name="Higgs B.W."/>
            <person name="Demirev P."/>
            <person name="Lindquist J."/>
            <person name="Liem A."/>
            <person name="Fochler E."/>
            <person name="Read T.D."/>
            <person name="Tapia R."/>
            <person name="Johnson S."/>
            <person name="Bishop-Lilly K.A."/>
            <person name="Detter C."/>
            <person name="Han C."/>
            <person name="Sozhamannan S."/>
            <person name="Rosenzweig C.N."/>
            <person name="Skowronski E.W."/>
        </authorList>
    </citation>
    <scope>NUCLEOTIDE SEQUENCE [LARGE SCALE GENOMIC DNA]</scope>
    <source>
        <strain evidence="7 8">MLST1</strain>
    </source>
</reference>
<name>A0A432W441_9GAMM</name>
<dbReference type="NCBIfam" id="TIGR00462">
    <property type="entry name" value="genX"/>
    <property type="match status" value="1"/>
</dbReference>
<dbReference type="FunFam" id="3.30.930.10:FF:000017">
    <property type="entry name" value="Elongation factor P--(R)-beta-lysine ligase"/>
    <property type="match status" value="1"/>
</dbReference>
<dbReference type="InterPro" id="IPR006195">
    <property type="entry name" value="aa-tRNA-synth_II"/>
</dbReference>
<evidence type="ECO:0000256" key="3">
    <source>
        <dbReference type="ARBA" id="ARBA00022741"/>
    </source>
</evidence>
<dbReference type="GO" id="GO:0016740">
    <property type="term" value="F:transferase activity"/>
    <property type="evidence" value="ECO:0007669"/>
    <property type="project" value="UniProtKB-KW"/>
</dbReference>
<comment type="subunit">
    <text evidence="1">Homodimer.</text>
</comment>
<keyword evidence="4" id="KW-0067">ATP-binding</keyword>
<feature type="domain" description="Aminoacyl-transfer RNA synthetases class-II family profile" evidence="6">
    <location>
        <begin position="16"/>
        <end position="319"/>
    </location>
</feature>
<comment type="caution">
    <text evidence="7">The sequence shown here is derived from an EMBL/GenBank/DDBJ whole genome shotgun (WGS) entry which is preliminary data.</text>
</comment>
<dbReference type="NCBIfam" id="NF006828">
    <property type="entry name" value="PRK09350.1"/>
    <property type="match status" value="1"/>
</dbReference>
<evidence type="ECO:0000259" key="6">
    <source>
        <dbReference type="PROSITE" id="PS50862"/>
    </source>
</evidence>
<dbReference type="OrthoDB" id="9802326at2"/>
<evidence type="ECO:0000313" key="8">
    <source>
        <dbReference type="Proteomes" id="UP000288293"/>
    </source>
</evidence>
<dbReference type="InterPro" id="IPR004525">
    <property type="entry name" value="EpmA"/>
</dbReference>
<keyword evidence="3" id="KW-0547">Nucleotide-binding</keyword>
<dbReference type="AlphaFoldDB" id="A0A432W441"/>
<dbReference type="PANTHER" id="PTHR42918:SF6">
    <property type="entry name" value="ELONGATION FACTOR P--(R)-BETA-LYSINE LIGASE"/>
    <property type="match status" value="1"/>
</dbReference>
<dbReference type="PRINTS" id="PR00982">
    <property type="entry name" value="TRNASYNTHLYS"/>
</dbReference>
<comment type="catalytic activity">
    <reaction evidence="5">
        <text>D-beta-lysine + L-lysyl-[protein] + ATP = N(6)-((3R)-3,6-diaminohexanoyl)-L-lysyl-[protein] + AMP + diphosphate + H(+)</text>
        <dbReference type="Rhea" id="RHEA:83435"/>
        <dbReference type="Rhea" id="RHEA-COMP:9752"/>
        <dbReference type="Rhea" id="RHEA-COMP:20131"/>
        <dbReference type="ChEBI" id="CHEBI:15378"/>
        <dbReference type="ChEBI" id="CHEBI:29969"/>
        <dbReference type="ChEBI" id="CHEBI:30616"/>
        <dbReference type="ChEBI" id="CHEBI:33019"/>
        <dbReference type="ChEBI" id="CHEBI:84138"/>
        <dbReference type="ChEBI" id="CHEBI:156053"/>
        <dbReference type="ChEBI" id="CHEBI:456215"/>
    </reaction>
    <physiologicalReaction direction="left-to-right" evidence="5">
        <dbReference type="Rhea" id="RHEA:83436"/>
    </physiologicalReaction>
</comment>
<dbReference type="GO" id="GO:0006430">
    <property type="term" value="P:lysyl-tRNA aminoacylation"/>
    <property type="evidence" value="ECO:0007669"/>
    <property type="project" value="InterPro"/>
</dbReference>
<dbReference type="GO" id="GO:0005829">
    <property type="term" value="C:cytosol"/>
    <property type="evidence" value="ECO:0007669"/>
    <property type="project" value="TreeGrafter"/>
</dbReference>
<dbReference type="GO" id="GO:0000049">
    <property type="term" value="F:tRNA binding"/>
    <property type="evidence" value="ECO:0007669"/>
    <property type="project" value="TreeGrafter"/>
</dbReference>
<dbReference type="InterPro" id="IPR018149">
    <property type="entry name" value="Lys-tRNA-synth_II_C"/>
</dbReference>
<gene>
    <name evidence="7" type="ORF">CWE09_13275</name>
</gene>
<dbReference type="GO" id="GO:0005524">
    <property type="term" value="F:ATP binding"/>
    <property type="evidence" value="ECO:0007669"/>
    <property type="project" value="UniProtKB-KW"/>
</dbReference>
<dbReference type="GO" id="GO:0003746">
    <property type="term" value="F:translation elongation factor activity"/>
    <property type="evidence" value="ECO:0007669"/>
    <property type="project" value="UniProtKB-KW"/>
</dbReference>
<evidence type="ECO:0000256" key="4">
    <source>
        <dbReference type="ARBA" id="ARBA00022840"/>
    </source>
</evidence>
<organism evidence="7 8">
    <name type="scientific">Aliidiomarina minuta</name>
    <dbReference type="NCBI Taxonomy" id="880057"/>
    <lineage>
        <taxon>Bacteria</taxon>
        <taxon>Pseudomonadati</taxon>
        <taxon>Pseudomonadota</taxon>
        <taxon>Gammaproteobacteria</taxon>
        <taxon>Alteromonadales</taxon>
        <taxon>Idiomarinaceae</taxon>
        <taxon>Aliidiomarina</taxon>
    </lineage>
</organism>
<keyword evidence="7" id="KW-0251">Elongation factor</keyword>
<dbReference type="EMBL" id="PIPL01000003">
    <property type="protein sequence ID" value="RUO24108.1"/>
    <property type="molecule type" value="Genomic_DNA"/>
</dbReference>
<dbReference type="GO" id="GO:0004824">
    <property type="term" value="F:lysine-tRNA ligase activity"/>
    <property type="evidence" value="ECO:0007669"/>
    <property type="project" value="UniProtKB-EC"/>
</dbReference>
<evidence type="ECO:0000256" key="2">
    <source>
        <dbReference type="ARBA" id="ARBA00022598"/>
    </source>
</evidence>